<feature type="domain" description="HTH luxR-type" evidence="6">
    <location>
        <begin position="145"/>
        <end position="210"/>
    </location>
</feature>
<protein>
    <submittedName>
        <fullName evidence="8">DNA-binding response regulator</fullName>
    </submittedName>
</protein>
<sequence>MIRVGLVDDQSLVRRAFSLMLGIEDDIELVGEAGDGEEAIRLAATARPDIMLMDIEMPRMGGLEATRRIREVGATKVIILTTFDRDDYLFEALDAGAAGFLLKNSEPERLLEAIRTVAEGGALLAPEVTRRVIAQAVRGRRPAGVPEAAHRLTERELEVLREMAAGLSNAEIAARLFVSEATVKTHVSATLGKLCVRDRVQAVIYAYEHGLVGGRD</sequence>
<feature type="modified residue" description="4-aspartylphosphate" evidence="5">
    <location>
        <position position="54"/>
    </location>
</feature>
<evidence type="ECO:0000256" key="2">
    <source>
        <dbReference type="ARBA" id="ARBA00023015"/>
    </source>
</evidence>
<dbReference type="PROSITE" id="PS50043">
    <property type="entry name" value="HTH_LUXR_2"/>
    <property type="match status" value="1"/>
</dbReference>
<reference evidence="8 9" key="1">
    <citation type="journal article" date="2008" name="Int. J. Syst. Evol. Microbiol.">
        <title>Tessaracoccus flavescens sp. nov., isolated from marine sediment.</title>
        <authorList>
            <person name="Lee D.W."/>
            <person name="Lee S.D."/>
        </authorList>
    </citation>
    <scope>NUCLEOTIDE SEQUENCE [LARGE SCALE GENOMIC DNA]</scope>
    <source>
        <strain evidence="8 9">SST-39T</strain>
    </source>
</reference>
<keyword evidence="2" id="KW-0805">Transcription regulation</keyword>
<keyword evidence="9" id="KW-1185">Reference proteome</keyword>
<keyword evidence="1 5" id="KW-0597">Phosphoprotein</keyword>
<dbReference type="PRINTS" id="PR00038">
    <property type="entry name" value="HTHLUXR"/>
</dbReference>
<dbReference type="AlphaFoldDB" id="A0A1Q2CUR7"/>
<dbReference type="STRING" id="399497.BW733_02400"/>
<dbReference type="SUPFAM" id="SSF52172">
    <property type="entry name" value="CheY-like"/>
    <property type="match status" value="1"/>
</dbReference>
<dbReference type="PANTHER" id="PTHR43214:SF24">
    <property type="entry name" value="TRANSCRIPTIONAL REGULATORY PROTEIN NARL-RELATED"/>
    <property type="match status" value="1"/>
</dbReference>
<dbReference type="InterPro" id="IPR001789">
    <property type="entry name" value="Sig_transdc_resp-reg_receiver"/>
</dbReference>
<dbReference type="InterPro" id="IPR058245">
    <property type="entry name" value="NreC/VraR/RcsB-like_REC"/>
</dbReference>
<evidence type="ECO:0000256" key="3">
    <source>
        <dbReference type="ARBA" id="ARBA00023125"/>
    </source>
</evidence>
<dbReference type="PROSITE" id="PS00622">
    <property type="entry name" value="HTH_LUXR_1"/>
    <property type="match status" value="1"/>
</dbReference>
<evidence type="ECO:0000313" key="8">
    <source>
        <dbReference type="EMBL" id="AQP49853.1"/>
    </source>
</evidence>
<keyword evidence="4" id="KW-0804">Transcription</keyword>
<accession>A0A1Q2CUR7</accession>
<dbReference type="EMBL" id="CP019607">
    <property type="protein sequence ID" value="AQP49853.1"/>
    <property type="molecule type" value="Genomic_DNA"/>
</dbReference>
<evidence type="ECO:0000313" key="9">
    <source>
        <dbReference type="Proteomes" id="UP000188235"/>
    </source>
</evidence>
<dbReference type="CDD" id="cd06170">
    <property type="entry name" value="LuxR_C_like"/>
    <property type="match status" value="1"/>
</dbReference>
<dbReference type="GO" id="GO:0000160">
    <property type="term" value="P:phosphorelay signal transduction system"/>
    <property type="evidence" value="ECO:0007669"/>
    <property type="project" value="InterPro"/>
</dbReference>
<proteinExistence type="predicted"/>
<dbReference type="Pfam" id="PF00196">
    <property type="entry name" value="GerE"/>
    <property type="match status" value="1"/>
</dbReference>
<organism evidence="8 9">
    <name type="scientific">Tessaracoccus flavescens</name>
    <dbReference type="NCBI Taxonomy" id="399497"/>
    <lineage>
        <taxon>Bacteria</taxon>
        <taxon>Bacillati</taxon>
        <taxon>Actinomycetota</taxon>
        <taxon>Actinomycetes</taxon>
        <taxon>Propionibacteriales</taxon>
        <taxon>Propionibacteriaceae</taxon>
        <taxon>Tessaracoccus</taxon>
    </lineage>
</organism>
<dbReference type="SUPFAM" id="SSF46894">
    <property type="entry name" value="C-terminal effector domain of the bipartite response regulators"/>
    <property type="match status" value="1"/>
</dbReference>
<dbReference type="Pfam" id="PF00072">
    <property type="entry name" value="Response_reg"/>
    <property type="match status" value="1"/>
</dbReference>
<dbReference type="PROSITE" id="PS50110">
    <property type="entry name" value="RESPONSE_REGULATORY"/>
    <property type="match status" value="1"/>
</dbReference>
<dbReference type="OrthoDB" id="9808843at2"/>
<dbReference type="GO" id="GO:0003677">
    <property type="term" value="F:DNA binding"/>
    <property type="evidence" value="ECO:0007669"/>
    <property type="project" value="UniProtKB-KW"/>
</dbReference>
<dbReference type="Gene3D" id="3.40.50.2300">
    <property type="match status" value="1"/>
</dbReference>
<dbReference type="SMART" id="SM00448">
    <property type="entry name" value="REC"/>
    <property type="match status" value="1"/>
</dbReference>
<dbReference type="InterPro" id="IPR011006">
    <property type="entry name" value="CheY-like_superfamily"/>
</dbReference>
<feature type="domain" description="Response regulatory" evidence="7">
    <location>
        <begin position="3"/>
        <end position="118"/>
    </location>
</feature>
<name>A0A1Q2CUR7_9ACTN</name>
<evidence type="ECO:0000256" key="4">
    <source>
        <dbReference type="ARBA" id="ARBA00023163"/>
    </source>
</evidence>
<dbReference type="CDD" id="cd17535">
    <property type="entry name" value="REC_NarL-like"/>
    <property type="match status" value="1"/>
</dbReference>
<dbReference type="Proteomes" id="UP000188235">
    <property type="component" value="Chromosome"/>
</dbReference>
<dbReference type="InterPro" id="IPR039420">
    <property type="entry name" value="WalR-like"/>
</dbReference>
<dbReference type="GO" id="GO:0006355">
    <property type="term" value="P:regulation of DNA-templated transcription"/>
    <property type="evidence" value="ECO:0007669"/>
    <property type="project" value="InterPro"/>
</dbReference>
<dbReference type="KEGG" id="tfa:BW733_02400"/>
<dbReference type="InterPro" id="IPR000792">
    <property type="entry name" value="Tscrpt_reg_LuxR_C"/>
</dbReference>
<dbReference type="RefSeq" id="WP_077347574.1">
    <property type="nucleotide sequence ID" value="NZ_CP019607.1"/>
</dbReference>
<evidence type="ECO:0000256" key="1">
    <source>
        <dbReference type="ARBA" id="ARBA00022553"/>
    </source>
</evidence>
<dbReference type="PANTHER" id="PTHR43214">
    <property type="entry name" value="TWO-COMPONENT RESPONSE REGULATOR"/>
    <property type="match status" value="1"/>
</dbReference>
<evidence type="ECO:0000259" key="6">
    <source>
        <dbReference type="PROSITE" id="PS50043"/>
    </source>
</evidence>
<evidence type="ECO:0000256" key="5">
    <source>
        <dbReference type="PROSITE-ProRule" id="PRU00169"/>
    </source>
</evidence>
<dbReference type="InterPro" id="IPR016032">
    <property type="entry name" value="Sig_transdc_resp-reg_C-effctor"/>
</dbReference>
<gene>
    <name evidence="8" type="ORF">BW733_02400</name>
</gene>
<dbReference type="SMART" id="SM00421">
    <property type="entry name" value="HTH_LUXR"/>
    <property type="match status" value="1"/>
</dbReference>
<evidence type="ECO:0000259" key="7">
    <source>
        <dbReference type="PROSITE" id="PS50110"/>
    </source>
</evidence>
<keyword evidence="3 8" id="KW-0238">DNA-binding</keyword>